<keyword evidence="1" id="KW-1133">Transmembrane helix</keyword>
<keyword evidence="1" id="KW-0812">Transmembrane</keyword>
<reference evidence="3" key="1">
    <citation type="submission" date="2019-09" db="EMBL/GenBank/DDBJ databases">
        <title>Mumia zhuanghuii sp. nov. isolated from the intestinal contents of plateau pika (Ochotona curzoniae) in the Qinghai-Tibet plateau of China.</title>
        <authorList>
            <person name="Tian Z."/>
        </authorList>
    </citation>
    <scope>NUCLEOTIDE SEQUENCE [LARGE SCALE GENOMIC DNA]</scope>
    <source>
        <strain evidence="3">DSM 25564</strain>
    </source>
</reference>
<organism evidence="2 3">
    <name type="scientific">Microbacterium radiodurans</name>
    <dbReference type="NCBI Taxonomy" id="661398"/>
    <lineage>
        <taxon>Bacteria</taxon>
        <taxon>Bacillati</taxon>
        <taxon>Actinomycetota</taxon>
        <taxon>Actinomycetes</taxon>
        <taxon>Micrococcales</taxon>
        <taxon>Microbacteriaceae</taxon>
        <taxon>Microbacterium</taxon>
    </lineage>
</organism>
<feature type="transmembrane region" description="Helical" evidence="1">
    <location>
        <begin position="180"/>
        <end position="204"/>
    </location>
</feature>
<keyword evidence="1" id="KW-0472">Membrane</keyword>
<feature type="transmembrane region" description="Helical" evidence="1">
    <location>
        <begin position="83"/>
        <end position="104"/>
    </location>
</feature>
<evidence type="ECO:0000313" key="2">
    <source>
        <dbReference type="EMBL" id="KAA9084972.1"/>
    </source>
</evidence>
<keyword evidence="3" id="KW-1185">Reference proteome</keyword>
<dbReference type="Proteomes" id="UP000327039">
    <property type="component" value="Unassembled WGS sequence"/>
</dbReference>
<comment type="caution">
    <text evidence="2">The sequence shown here is derived from an EMBL/GenBank/DDBJ whole genome shotgun (WGS) entry which is preliminary data.</text>
</comment>
<feature type="transmembrane region" description="Helical" evidence="1">
    <location>
        <begin position="48"/>
        <end position="77"/>
    </location>
</feature>
<sequence length="224" mass="22421">MAFALIQAASRPLLAAADAGEPAASATPADADRAAAALRRDYERWSRWALGVVGFVVAAGGGFVAAGLAATIAALGGATAVDVIATVIAGAIALAGAALLVALWRSGRALTRGASSWLRAPYASGQRAPRATGWVQARTVNLEPRILVRLITATLALLIAVGGIALVVRDLGAGPSTMTVPALLVGACGALSGIGQIGGVMRIVNGLSARDPLWSRLTGSARAR</sequence>
<dbReference type="OrthoDB" id="5079002at2"/>
<dbReference type="RefSeq" id="WP_150419682.1">
    <property type="nucleotide sequence ID" value="NZ_VYRZ01000003.1"/>
</dbReference>
<evidence type="ECO:0000256" key="1">
    <source>
        <dbReference type="SAM" id="Phobius"/>
    </source>
</evidence>
<gene>
    <name evidence="2" type="ORF">F6B42_10670</name>
</gene>
<proteinExistence type="predicted"/>
<evidence type="ECO:0000313" key="3">
    <source>
        <dbReference type="Proteomes" id="UP000327039"/>
    </source>
</evidence>
<name>A0A5J5INF0_9MICO</name>
<feature type="transmembrane region" description="Helical" evidence="1">
    <location>
        <begin position="146"/>
        <end position="168"/>
    </location>
</feature>
<dbReference type="EMBL" id="VYRZ01000003">
    <property type="protein sequence ID" value="KAA9084972.1"/>
    <property type="molecule type" value="Genomic_DNA"/>
</dbReference>
<protein>
    <submittedName>
        <fullName evidence="2">Uncharacterized protein</fullName>
    </submittedName>
</protein>
<dbReference type="AlphaFoldDB" id="A0A5J5INF0"/>
<accession>A0A5J5INF0</accession>